<accession>A0ABS5ZFT3</accession>
<comment type="cofactor">
    <cofactor evidence="6">
        <name>Mg(2+)</name>
        <dbReference type="ChEBI" id="CHEBI:18420"/>
    </cofactor>
    <text evidence="6">Binds 1 Mg(2+) ion per monomer.</text>
</comment>
<proteinExistence type="inferred from homology"/>
<dbReference type="EC" id="1.1.1.133" evidence="3 6"/>
<protein>
    <recommendedName>
        <fullName evidence="4 6">dTDP-4-dehydrorhamnose reductase</fullName>
        <ecNumber evidence="3 6">1.1.1.133</ecNumber>
    </recommendedName>
</protein>
<keyword evidence="6" id="KW-0560">Oxidoreductase</keyword>
<evidence type="ECO:0000256" key="4">
    <source>
        <dbReference type="ARBA" id="ARBA00017099"/>
    </source>
</evidence>
<comment type="catalytic activity">
    <reaction evidence="5 6">
        <text>dTDP-beta-L-rhamnose + NADP(+) = dTDP-4-dehydro-beta-L-rhamnose + NADPH + H(+)</text>
        <dbReference type="Rhea" id="RHEA:21796"/>
        <dbReference type="ChEBI" id="CHEBI:15378"/>
        <dbReference type="ChEBI" id="CHEBI:57510"/>
        <dbReference type="ChEBI" id="CHEBI:57783"/>
        <dbReference type="ChEBI" id="CHEBI:58349"/>
        <dbReference type="ChEBI" id="CHEBI:62830"/>
        <dbReference type="EC" id="1.1.1.133"/>
    </reaction>
</comment>
<feature type="domain" description="RmlD-like substrate binding" evidence="7">
    <location>
        <begin position="1"/>
        <end position="288"/>
    </location>
</feature>
<dbReference type="CDD" id="cd05254">
    <property type="entry name" value="dTDP_HR_like_SDR_e"/>
    <property type="match status" value="1"/>
</dbReference>
<comment type="function">
    <text evidence="6">Catalyzes the reduction of dTDP-6-deoxy-L-lyxo-4-hexulose to yield dTDP-L-rhamnose.</text>
</comment>
<evidence type="ECO:0000259" key="7">
    <source>
        <dbReference type="Pfam" id="PF04321"/>
    </source>
</evidence>
<evidence type="ECO:0000256" key="3">
    <source>
        <dbReference type="ARBA" id="ARBA00012929"/>
    </source>
</evidence>
<reference evidence="8 9" key="1">
    <citation type="submission" date="2021-04" db="EMBL/GenBank/DDBJ databases">
        <authorList>
            <person name="Pira H."/>
            <person name="Risdian C."/>
            <person name="Wink J."/>
        </authorList>
    </citation>
    <scope>NUCLEOTIDE SEQUENCE [LARGE SCALE GENOMIC DNA]</scope>
    <source>
        <strain evidence="8 9">WH53</strain>
    </source>
</reference>
<dbReference type="Pfam" id="PF04321">
    <property type="entry name" value="RmlD_sub_bind"/>
    <property type="match status" value="1"/>
</dbReference>
<dbReference type="PANTHER" id="PTHR10491:SF4">
    <property type="entry name" value="METHIONINE ADENOSYLTRANSFERASE 2 SUBUNIT BETA"/>
    <property type="match status" value="1"/>
</dbReference>
<keyword evidence="6" id="KW-0521">NADP</keyword>
<gene>
    <name evidence="8" type="ORF">KCG35_17805</name>
</gene>
<comment type="pathway">
    <text evidence="1 6">Carbohydrate biosynthesis; dTDP-L-rhamnose biosynthesis.</text>
</comment>
<dbReference type="InterPro" id="IPR005913">
    <property type="entry name" value="dTDP_dehydrorham_reduct"/>
</dbReference>
<name>A0ABS5ZFT3_9GAMM</name>
<dbReference type="Gene3D" id="3.90.25.10">
    <property type="entry name" value="UDP-galactose 4-epimerase, domain 1"/>
    <property type="match status" value="1"/>
</dbReference>
<evidence type="ECO:0000256" key="5">
    <source>
        <dbReference type="ARBA" id="ARBA00048200"/>
    </source>
</evidence>
<sequence>MKVLVIGGSGQTGHRLCEILRQKDIEFLAPSRSELDIANAQALHDILNEFQPSMVVNCAGYRSLSRAEQEPSRCFAINRDAVAALADLCHAMGMVLIHLSSYLVFDGCKSDPYTEEDEPNPQGVLACSIWQGEQQIRDRCPRHIILRVGWVISARRENMVNRTLTALRLHKPIKVASDKLGNPTPAENVAKVFMTILYQLDCDAQVFGTYHYAGVEAVSESKFNEVIYNEASQFEDLPINCINVVETEQLERLRARRNDRLANRKILRTFGIHAKPWRTGLVRIMKKLYERNSEA</sequence>
<dbReference type="InterPro" id="IPR029903">
    <property type="entry name" value="RmlD-like-bd"/>
</dbReference>
<dbReference type="Proteomes" id="UP000690515">
    <property type="component" value="Unassembled WGS sequence"/>
</dbReference>
<dbReference type="InterPro" id="IPR036291">
    <property type="entry name" value="NAD(P)-bd_dom_sf"/>
</dbReference>
<dbReference type="SUPFAM" id="SSF51735">
    <property type="entry name" value="NAD(P)-binding Rossmann-fold domains"/>
    <property type="match status" value="1"/>
</dbReference>
<evidence type="ECO:0000313" key="8">
    <source>
        <dbReference type="EMBL" id="MBU2712927.1"/>
    </source>
</evidence>
<dbReference type="RefSeq" id="WP_215821149.1">
    <property type="nucleotide sequence ID" value="NZ_JAGSOY010000054.1"/>
</dbReference>
<comment type="similarity">
    <text evidence="2 6">Belongs to the dTDP-4-dehydrorhamnose reductase family.</text>
</comment>
<evidence type="ECO:0000256" key="1">
    <source>
        <dbReference type="ARBA" id="ARBA00004781"/>
    </source>
</evidence>
<dbReference type="PANTHER" id="PTHR10491">
    <property type="entry name" value="DTDP-4-DEHYDRORHAMNOSE REDUCTASE"/>
    <property type="match status" value="1"/>
</dbReference>
<evidence type="ECO:0000256" key="6">
    <source>
        <dbReference type="RuleBase" id="RU364082"/>
    </source>
</evidence>
<comment type="caution">
    <text evidence="8">The sequence shown here is derived from an EMBL/GenBank/DDBJ whole genome shotgun (WGS) entry which is preliminary data.</text>
</comment>
<dbReference type="Gene3D" id="3.40.50.720">
    <property type="entry name" value="NAD(P)-binding Rossmann-like Domain"/>
    <property type="match status" value="1"/>
</dbReference>
<dbReference type="EMBL" id="JAGSOY010000054">
    <property type="protein sequence ID" value="MBU2712927.1"/>
    <property type="molecule type" value="Genomic_DNA"/>
</dbReference>
<organism evidence="8 9">
    <name type="scientific">Zooshikella harenae</name>
    <dbReference type="NCBI Taxonomy" id="2827238"/>
    <lineage>
        <taxon>Bacteria</taxon>
        <taxon>Pseudomonadati</taxon>
        <taxon>Pseudomonadota</taxon>
        <taxon>Gammaproteobacteria</taxon>
        <taxon>Oceanospirillales</taxon>
        <taxon>Zooshikellaceae</taxon>
        <taxon>Zooshikella</taxon>
    </lineage>
</organism>
<evidence type="ECO:0000256" key="2">
    <source>
        <dbReference type="ARBA" id="ARBA00010944"/>
    </source>
</evidence>
<evidence type="ECO:0000313" key="9">
    <source>
        <dbReference type="Proteomes" id="UP000690515"/>
    </source>
</evidence>
<keyword evidence="9" id="KW-1185">Reference proteome</keyword>